<sequence>MATGKKPDQPDRASQAQGADAGPFSGDLDERRRRLGAELAKKGAIGKSGFPEERSGTSAGVAQAMKLSSEFIAGILVGAAVGWLIDHFAGTSPWGLIIFLLLGFVAGVLNILRSAGNVAQTGGIQPGRAPGQRNDGKNKD</sequence>
<evidence type="ECO:0000313" key="4">
    <source>
        <dbReference type="Proteomes" id="UP000239434"/>
    </source>
</evidence>
<dbReference type="Proteomes" id="UP000239434">
    <property type="component" value="Unassembled WGS sequence"/>
</dbReference>
<keyword evidence="4" id="KW-1185">Reference proteome</keyword>
<dbReference type="RefSeq" id="WP_105739972.1">
    <property type="nucleotide sequence ID" value="NZ_PVBR01000001.1"/>
</dbReference>
<protein>
    <submittedName>
        <fullName evidence="3">ATP synthase subunit</fullName>
    </submittedName>
</protein>
<dbReference type="AlphaFoldDB" id="A0A2S9IYR9"/>
<dbReference type="EMBL" id="PVBR01000001">
    <property type="protein sequence ID" value="PRD45672.1"/>
    <property type="molecule type" value="Genomic_DNA"/>
</dbReference>
<evidence type="ECO:0000313" key="3">
    <source>
        <dbReference type="EMBL" id="PRD45672.1"/>
    </source>
</evidence>
<gene>
    <name evidence="3" type="ORF">C5748_00440</name>
</gene>
<comment type="caution">
    <text evidence="3">The sequence shown here is derived from an EMBL/GenBank/DDBJ whole genome shotgun (WGS) entry which is preliminary data.</text>
</comment>
<name>A0A2S9IYR9_9HYPH</name>
<proteinExistence type="predicted"/>
<organism evidence="3 4">
    <name type="scientific">Phyllobacterium phragmitis</name>
    <dbReference type="NCBI Taxonomy" id="2670329"/>
    <lineage>
        <taxon>Bacteria</taxon>
        <taxon>Pseudomonadati</taxon>
        <taxon>Pseudomonadota</taxon>
        <taxon>Alphaproteobacteria</taxon>
        <taxon>Hyphomicrobiales</taxon>
        <taxon>Phyllobacteriaceae</taxon>
        <taxon>Phyllobacterium</taxon>
    </lineage>
</organism>
<feature type="compositionally biased region" description="Basic and acidic residues" evidence="1">
    <location>
        <begin position="1"/>
        <end position="11"/>
    </location>
</feature>
<feature type="region of interest" description="Disordered" evidence="1">
    <location>
        <begin position="1"/>
        <end position="28"/>
    </location>
</feature>
<feature type="transmembrane region" description="Helical" evidence="2">
    <location>
        <begin position="91"/>
        <end position="112"/>
    </location>
</feature>
<evidence type="ECO:0000256" key="2">
    <source>
        <dbReference type="SAM" id="Phobius"/>
    </source>
</evidence>
<dbReference type="InterPro" id="IPR032820">
    <property type="entry name" value="ATPase_put"/>
</dbReference>
<keyword evidence="2" id="KW-1133">Transmembrane helix</keyword>
<reference evidence="3 4" key="1">
    <citation type="submission" date="2018-02" db="EMBL/GenBank/DDBJ databases">
        <title>The draft genome of Phyllobacterium sp. 1N-3.</title>
        <authorList>
            <person name="Liu L."/>
            <person name="Li L."/>
            <person name="Zhang X."/>
            <person name="Wang T."/>
            <person name="Liang L."/>
        </authorList>
    </citation>
    <scope>NUCLEOTIDE SEQUENCE [LARGE SCALE GENOMIC DNA]</scope>
    <source>
        <strain evidence="3 4">1N-3</strain>
    </source>
</reference>
<keyword evidence="2" id="KW-0812">Transmembrane</keyword>
<evidence type="ECO:0000256" key="1">
    <source>
        <dbReference type="SAM" id="MobiDB-lite"/>
    </source>
</evidence>
<feature type="transmembrane region" description="Helical" evidence="2">
    <location>
        <begin position="67"/>
        <end position="85"/>
    </location>
</feature>
<dbReference type="Pfam" id="PF09527">
    <property type="entry name" value="ATPase_gene1"/>
    <property type="match status" value="1"/>
</dbReference>
<keyword evidence="2" id="KW-0472">Membrane</keyword>
<accession>A0A2S9IYR9</accession>